<dbReference type="UniPathway" id="UPA00845"/>
<proteinExistence type="inferred from homology"/>
<comment type="pathway">
    <text evidence="1">Glycan metabolism; pectin biosynthesis.</text>
</comment>
<dbReference type="GO" id="GO:0016757">
    <property type="term" value="F:glycosyltransferase activity"/>
    <property type="evidence" value="ECO:0007669"/>
    <property type="project" value="UniProtKB-KW"/>
</dbReference>
<dbReference type="InterPro" id="IPR002495">
    <property type="entry name" value="Glyco_trans_8"/>
</dbReference>
<organism evidence="8">
    <name type="scientific">Tetraselmis sp. GSL018</name>
    <dbReference type="NCBI Taxonomy" id="582737"/>
    <lineage>
        <taxon>Eukaryota</taxon>
        <taxon>Viridiplantae</taxon>
        <taxon>Chlorophyta</taxon>
        <taxon>core chlorophytes</taxon>
        <taxon>Chlorodendrophyceae</taxon>
        <taxon>Chlorodendrales</taxon>
        <taxon>Chlorodendraceae</taxon>
        <taxon>Tetraselmis</taxon>
    </lineage>
</organism>
<feature type="compositionally biased region" description="Basic and acidic residues" evidence="7">
    <location>
        <begin position="344"/>
        <end position="362"/>
    </location>
</feature>
<dbReference type="AlphaFoldDB" id="A0A061RLJ9"/>
<dbReference type="EC" id="2.4.1.-" evidence="6"/>
<feature type="non-terminal residue" evidence="8">
    <location>
        <position position="1"/>
    </location>
</feature>
<dbReference type="PANTHER" id="PTHR13778:SF47">
    <property type="entry name" value="LIPOPOLYSACCHARIDE 1,3-GALACTOSYLTRANSFERASE"/>
    <property type="match status" value="1"/>
</dbReference>
<dbReference type="EMBL" id="GBEZ01013074">
    <property type="protein sequence ID" value="JAC72878.1"/>
    <property type="molecule type" value="Transcribed_RNA"/>
</dbReference>
<evidence type="ECO:0000256" key="7">
    <source>
        <dbReference type="SAM" id="MobiDB-lite"/>
    </source>
</evidence>
<comment type="similarity">
    <text evidence="2 6">Belongs to the glycosyltransferase 8 family.</text>
</comment>
<evidence type="ECO:0000313" key="8">
    <source>
        <dbReference type="EMBL" id="JAC72878.1"/>
    </source>
</evidence>
<dbReference type="Gene3D" id="3.90.550.10">
    <property type="entry name" value="Spore Coat Polysaccharide Biosynthesis Protein SpsA, Chain A"/>
    <property type="match status" value="1"/>
</dbReference>
<dbReference type="PANTHER" id="PTHR13778">
    <property type="entry name" value="GLYCOSYLTRANSFERASE 8 DOMAIN-CONTAINING PROTEIN"/>
    <property type="match status" value="1"/>
</dbReference>
<keyword evidence="5" id="KW-0479">Metal-binding</keyword>
<dbReference type="SUPFAM" id="SSF53448">
    <property type="entry name" value="Nucleotide-diphospho-sugar transferases"/>
    <property type="match status" value="1"/>
</dbReference>
<dbReference type="GO" id="GO:0046872">
    <property type="term" value="F:metal ion binding"/>
    <property type="evidence" value="ECO:0007669"/>
    <property type="project" value="UniProtKB-KW"/>
</dbReference>
<evidence type="ECO:0000256" key="5">
    <source>
        <dbReference type="ARBA" id="ARBA00022723"/>
    </source>
</evidence>
<keyword evidence="3" id="KW-0328">Glycosyltransferase</keyword>
<dbReference type="InterPro" id="IPR050748">
    <property type="entry name" value="Glycosyltrans_8_dom-fam"/>
</dbReference>
<protein>
    <recommendedName>
        <fullName evidence="6">Hexosyltransferase</fullName>
        <ecNumber evidence="6">2.4.1.-</ecNumber>
    </recommendedName>
</protein>
<name>A0A061RLJ9_9CHLO</name>
<evidence type="ECO:0000256" key="4">
    <source>
        <dbReference type="ARBA" id="ARBA00022679"/>
    </source>
</evidence>
<dbReference type="Pfam" id="PF01501">
    <property type="entry name" value="Glyco_transf_8"/>
    <property type="match status" value="1"/>
</dbReference>
<feature type="region of interest" description="Disordered" evidence="7">
    <location>
        <begin position="327"/>
        <end position="362"/>
    </location>
</feature>
<reference evidence="8" key="1">
    <citation type="submission" date="2014-05" db="EMBL/GenBank/DDBJ databases">
        <title>The transcriptome of the halophilic microalga Tetraselmis sp. GSL018 isolated from the Great Salt Lake, Utah.</title>
        <authorList>
            <person name="Jinkerson R.E."/>
            <person name="D'Adamo S."/>
            <person name="Posewitz M.C."/>
        </authorList>
    </citation>
    <scope>NUCLEOTIDE SEQUENCE</scope>
    <source>
        <strain evidence="8">GSL018</strain>
    </source>
</reference>
<accession>A0A061RLJ9</accession>
<sequence>RPESVDALVPPVALPGGKEEEELDEIFAAARPCSCGIPQADVLRFDLSRWADPKDLVSPPGKAKDPKVLISFAKVFLDELLLPWNVNATVILDPDTIVTGDIAQLWNSSAVTRRPWKKRAGRWPAKQQLLVQEGEEVKVAQEEASGAETQAPVSVLAVTKDCSTPQSKVYNFQSPSVSHMMKREDCSVLEGLSLLDIEAYAEHRLKSKVMDLLLRSAGGERLWTDRSGRADQAFHLALAKSEAPPVRASWNLAGLGSRSGIKAGQLREADMLHWSGPRKPWLPGGYYQGKWAQYYVHWEAPSPLPANRGRGLSPPWAWTPECSRASSRGPSCGERSAPGLGLCERTDRKGSRVKDERRGWVL</sequence>
<dbReference type="GO" id="GO:0005794">
    <property type="term" value="C:Golgi apparatus"/>
    <property type="evidence" value="ECO:0007669"/>
    <property type="project" value="TreeGrafter"/>
</dbReference>
<evidence type="ECO:0000256" key="2">
    <source>
        <dbReference type="ARBA" id="ARBA00006351"/>
    </source>
</evidence>
<evidence type="ECO:0000256" key="6">
    <source>
        <dbReference type="RuleBase" id="RU362027"/>
    </source>
</evidence>
<dbReference type="InterPro" id="IPR029044">
    <property type="entry name" value="Nucleotide-diphossugar_trans"/>
</dbReference>
<evidence type="ECO:0000256" key="3">
    <source>
        <dbReference type="ARBA" id="ARBA00022676"/>
    </source>
</evidence>
<dbReference type="GO" id="GO:0045489">
    <property type="term" value="P:pectin biosynthetic process"/>
    <property type="evidence" value="ECO:0007669"/>
    <property type="project" value="UniProtKB-UniPathway"/>
</dbReference>
<keyword evidence="4 8" id="KW-0808">Transferase</keyword>
<evidence type="ECO:0000256" key="1">
    <source>
        <dbReference type="ARBA" id="ARBA00004877"/>
    </source>
</evidence>
<gene>
    <name evidence="8" type="primary">GAUT</name>
    <name evidence="8" type="ORF">TSPGSL018_30277</name>
</gene>